<dbReference type="CDD" id="cd06845">
    <property type="entry name" value="Bcl-2_like"/>
    <property type="match status" value="1"/>
</dbReference>
<dbReference type="GO" id="GO:0008630">
    <property type="term" value="P:intrinsic apoptotic signaling pathway in response to DNA damage"/>
    <property type="evidence" value="ECO:0007669"/>
    <property type="project" value="TreeGrafter"/>
</dbReference>
<evidence type="ECO:0000256" key="4">
    <source>
        <dbReference type="ARBA" id="ARBA00023136"/>
    </source>
</evidence>
<dbReference type="PROSITE" id="PS01080">
    <property type="entry name" value="BH1"/>
    <property type="match status" value="1"/>
</dbReference>
<dbReference type="InterPro" id="IPR046371">
    <property type="entry name" value="Bcl-2_BH1-3"/>
</dbReference>
<comment type="similarity">
    <text evidence="2">Belongs to the Bcl-2 family.</text>
</comment>
<feature type="short sequence motif" description="BH4" evidence="5">
    <location>
        <begin position="7"/>
        <end position="26"/>
    </location>
</feature>
<dbReference type="InterPro" id="IPR002475">
    <property type="entry name" value="Bcl2-like"/>
</dbReference>
<evidence type="ECO:0000256" key="5">
    <source>
        <dbReference type="PROSITE-ProRule" id="PRU00025"/>
    </source>
</evidence>
<keyword evidence="9" id="KW-1185">Reference proteome</keyword>
<proteinExistence type="inferred from homology"/>
<dbReference type="InterPro" id="IPR003093">
    <property type="entry name" value="Bcl2_BH4"/>
</dbReference>
<dbReference type="PROSITE" id="PS50062">
    <property type="entry name" value="BCL2_FAMILY"/>
    <property type="match status" value="1"/>
</dbReference>
<dbReference type="PANTHER" id="PTHR11256">
    <property type="entry name" value="BCL-2 RELATED"/>
    <property type="match status" value="1"/>
</dbReference>
<dbReference type="SUPFAM" id="SSF56854">
    <property type="entry name" value="Bcl-2 inhibitors of programmed cell death"/>
    <property type="match status" value="1"/>
</dbReference>
<evidence type="ECO:0000259" key="7">
    <source>
        <dbReference type="PROSITE" id="PS50063"/>
    </source>
</evidence>
<evidence type="ECO:0000256" key="6">
    <source>
        <dbReference type="SAM" id="MobiDB-lite"/>
    </source>
</evidence>
<dbReference type="PROSITE" id="PS01258">
    <property type="entry name" value="BH2"/>
    <property type="match status" value="1"/>
</dbReference>
<dbReference type="AlphaFoldDB" id="A0A8C4PYJ4"/>
<dbReference type="Proteomes" id="UP000694388">
    <property type="component" value="Unplaced"/>
</dbReference>
<reference evidence="8" key="1">
    <citation type="submission" date="2025-05" db="UniProtKB">
        <authorList>
            <consortium name="Ensembl"/>
        </authorList>
    </citation>
    <scope>IDENTIFICATION</scope>
</reference>
<evidence type="ECO:0000313" key="8">
    <source>
        <dbReference type="Ensembl" id="ENSEBUP00000005090.1"/>
    </source>
</evidence>
<dbReference type="InterPro" id="IPR020726">
    <property type="entry name" value="Bcl2_BH2_motif_CS"/>
</dbReference>
<protein>
    <submittedName>
        <fullName evidence="8">BCL2 like 1</fullName>
    </submittedName>
</protein>
<evidence type="ECO:0000256" key="2">
    <source>
        <dbReference type="ARBA" id="ARBA00009458"/>
    </source>
</evidence>
<evidence type="ECO:0000313" key="9">
    <source>
        <dbReference type="Proteomes" id="UP000694388"/>
    </source>
</evidence>
<keyword evidence="3 5" id="KW-0053">Apoptosis</keyword>
<dbReference type="GO" id="GO:0042981">
    <property type="term" value="P:regulation of apoptotic process"/>
    <property type="evidence" value="ECO:0007669"/>
    <property type="project" value="InterPro"/>
</dbReference>
<accession>A0A8C4PYJ4</accession>
<dbReference type="PROSITE" id="PS50063">
    <property type="entry name" value="BH4_2"/>
    <property type="match status" value="1"/>
</dbReference>
<dbReference type="GO" id="GO:0051400">
    <property type="term" value="F:BH domain binding"/>
    <property type="evidence" value="ECO:0007669"/>
    <property type="project" value="TreeGrafter"/>
</dbReference>
<dbReference type="InterPro" id="IPR026298">
    <property type="entry name" value="Bcl-2_fam"/>
</dbReference>
<evidence type="ECO:0000256" key="1">
    <source>
        <dbReference type="ARBA" id="ARBA00004370"/>
    </source>
</evidence>
<dbReference type="PRINTS" id="PR01862">
    <property type="entry name" value="BCL2FAMILY"/>
</dbReference>
<organism evidence="8 9">
    <name type="scientific">Eptatretus burgeri</name>
    <name type="common">Inshore hagfish</name>
    <dbReference type="NCBI Taxonomy" id="7764"/>
    <lineage>
        <taxon>Eukaryota</taxon>
        <taxon>Metazoa</taxon>
        <taxon>Chordata</taxon>
        <taxon>Craniata</taxon>
        <taxon>Vertebrata</taxon>
        <taxon>Cyclostomata</taxon>
        <taxon>Myxini</taxon>
        <taxon>Myxiniformes</taxon>
        <taxon>Myxinidae</taxon>
        <taxon>Eptatretinae</taxon>
        <taxon>Eptatretus</taxon>
    </lineage>
</organism>
<name>A0A8C4PYJ4_EPTBU</name>
<dbReference type="GO" id="GO:0097192">
    <property type="term" value="P:extrinsic apoptotic signaling pathway in absence of ligand"/>
    <property type="evidence" value="ECO:0007669"/>
    <property type="project" value="TreeGrafter"/>
</dbReference>
<keyword evidence="4" id="KW-0472">Membrane</keyword>
<dbReference type="Gene3D" id="1.10.437.10">
    <property type="entry name" value="Blc2-like"/>
    <property type="match status" value="1"/>
</dbReference>
<dbReference type="Pfam" id="PF00452">
    <property type="entry name" value="Bcl-2"/>
    <property type="match status" value="1"/>
</dbReference>
<feature type="region of interest" description="Disordered" evidence="6">
    <location>
        <begin position="27"/>
        <end position="52"/>
    </location>
</feature>
<dbReference type="InterPro" id="IPR036834">
    <property type="entry name" value="Bcl-2-like_sf"/>
</dbReference>
<dbReference type="InterPro" id="IPR020717">
    <property type="entry name" value="Bcl2_BH1_motif_CS"/>
</dbReference>
<dbReference type="Ensembl" id="ENSEBUT00000005528.1">
    <property type="protein sequence ID" value="ENSEBUP00000005090.1"/>
    <property type="gene ID" value="ENSEBUG00000003505.1"/>
</dbReference>
<dbReference type="Ensembl" id="ENSEBUT00000005520.1">
    <property type="protein sequence ID" value="ENSEBUP00000005082.1"/>
    <property type="gene ID" value="ENSEBUG00000003505.1"/>
</dbReference>
<dbReference type="GeneTree" id="ENSGT01130000278332"/>
<dbReference type="PANTHER" id="PTHR11256:SF50">
    <property type="entry name" value="APOPTOSIS REGULATOR CED-9"/>
    <property type="match status" value="1"/>
</dbReference>
<feature type="domain" description="Apoptosis regulator Bcl-2 family BH4" evidence="7">
    <location>
        <begin position="7"/>
        <end position="26"/>
    </location>
</feature>
<dbReference type="GO" id="GO:0001836">
    <property type="term" value="P:release of cytochrome c from mitochondria"/>
    <property type="evidence" value="ECO:0007669"/>
    <property type="project" value="TreeGrafter"/>
</dbReference>
<sequence>MSGGPSDRDMVREFIAFRLAQAGYAWPRRSSPESDEPQPVRTGIPSSQPGTAQRCLRAAAAEFERRYRRAFSALPPQLGPASPGALRGRLVHVLAELFAEGVNWGRVVAFFVFGAALCAESAEKAAPAHVDSLASCMSDYLDNELQPWIDANGGWEAFVELYGSGMAHEQPAQDNMWPSLQAVLGLAAVGACLTVGALMAHK</sequence>
<dbReference type="SMART" id="SM00337">
    <property type="entry name" value="BCL"/>
    <property type="match status" value="1"/>
</dbReference>
<dbReference type="OMA" id="EGITWAR"/>
<dbReference type="GO" id="GO:0005741">
    <property type="term" value="C:mitochondrial outer membrane"/>
    <property type="evidence" value="ECO:0007669"/>
    <property type="project" value="TreeGrafter"/>
</dbReference>
<comment type="subcellular location">
    <subcellularLocation>
        <location evidence="1">Membrane</location>
    </subcellularLocation>
</comment>
<dbReference type="Ensembl" id="ENSEBUT00000005513.1">
    <property type="protein sequence ID" value="ENSEBUP00000005075.1"/>
    <property type="gene ID" value="ENSEBUG00000003505.1"/>
</dbReference>
<evidence type="ECO:0000256" key="3">
    <source>
        <dbReference type="ARBA" id="ARBA00022703"/>
    </source>
</evidence>